<dbReference type="InterPro" id="IPR036388">
    <property type="entry name" value="WH-like_DNA-bd_sf"/>
</dbReference>
<comment type="caution">
    <text evidence="3">The sequence shown here is derived from an EMBL/GenBank/DDBJ whole genome shotgun (WGS) entry which is preliminary data.</text>
</comment>
<organism evidence="3 4">
    <name type="scientific">Burkholderia cepacia</name>
    <name type="common">Pseudomonas cepacia</name>
    <dbReference type="NCBI Taxonomy" id="292"/>
    <lineage>
        <taxon>Bacteria</taxon>
        <taxon>Pseudomonadati</taxon>
        <taxon>Pseudomonadota</taxon>
        <taxon>Betaproteobacteria</taxon>
        <taxon>Burkholderiales</taxon>
        <taxon>Burkholderiaceae</taxon>
        <taxon>Burkholderia</taxon>
        <taxon>Burkholderia cepacia complex</taxon>
    </lineage>
</organism>
<evidence type="ECO:0000313" key="4">
    <source>
        <dbReference type="Proteomes" id="UP000298234"/>
    </source>
</evidence>
<evidence type="ECO:0000256" key="1">
    <source>
        <dbReference type="SAM" id="MobiDB-lite"/>
    </source>
</evidence>
<name>A0AAX2RKC4_BURCE</name>
<protein>
    <submittedName>
        <fullName evidence="3">MarR family transcriptional regulator</fullName>
    </submittedName>
</protein>
<proteinExistence type="predicted"/>
<dbReference type="AlphaFoldDB" id="A0AAX2RKC4"/>
<dbReference type="InterPro" id="IPR000835">
    <property type="entry name" value="HTH_MarR-typ"/>
</dbReference>
<dbReference type="SUPFAM" id="SSF46785">
    <property type="entry name" value="Winged helix' DNA-binding domain"/>
    <property type="match status" value="1"/>
</dbReference>
<dbReference type="Gene3D" id="1.10.10.10">
    <property type="entry name" value="Winged helix-like DNA-binding domain superfamily/Winged helix DNA-binding domain"/>
    <property type="match status" value="1"/>
</dbReference>
<evidence type="ECO:0000259" key="2">
    <source>
        <dbReference type="Pfam" id="PF12802"/>
    </source>
</evidence>
<dbReference type="GO" id="GO:0003700">
    <property type="term" value="F:DNA-binding transcription factor activity"/>
    <property type="evidence" value="ECO:0007669"/>
    <property type="project" value="InterPro"/>
</dbReference>
<dbReference type="Proteomes" id="UP000298234">
    <property type="component" value="Unassembled WGS sequence"/>
</dbReference>
<dbReference type="RefSeq" id="WP_134255042.1">
    <property type="nucleotide sequence ID" value="NZ_SNSF01000011.1"/>
</dbReference>
<dbReference type="Pfam" id="PF12802">
    <property type="entry name" value="MarR_2"/>
    <property type="match status" value="1"/>
</dbReference>
<dbReference type="InterPro" id="IPR036390">
    <property type="entry name" value="WH_DNA-bd_sf"/>
</dbReference>
<accession>A0AAX2RKC4</accession>
<feature type="domain" description="HTH marR-type" evidence="2">
    <location>
        <begin position="6"/>
        <end position="57"/>
    </location>
</feature>
<gene>
    <name evidence="3" type="ORF">E3D37_28810</name>
</gene>
<evidence type="ECO:0000313" key="3">
    <source>
        <dbReference type="EMBL" id="TEU40307.1"/>
    </source>
</evidence>
<dbReference type="EMBL" id="SNSQ01000040">
    <property type="protein sequence ID" value="TEU40307.1"/>
    <property type="molecule type" value="Genomic_DNA"/>
</dbReference>
<sequence length="113" mass="12778">MAERKMTLISLQILHALGEHTNVTVMQLAEKMGRDLEAIRRPTRRLIADGFITRGRRMKDGSRLKLSGKPFPSVDSYEAPKNADAMRHRNMEEGFEALLPAMRAMVCVGRVRA</sequence>
<feature type="region of interest" description="Disordered" evidence="1">
    <location>
        <begin position="62"/>
        <end position="82"/>
    </location>
</feature>
<reference evidence="3 4" key="1">
    <citation type="submission" date="2019-03" db="EMBL/GenBank/DDBJ databases">
        <title>Burkholderia cepacia outbreak.</title>
        <authorList>
            <person name="Farzana R."/>
            <person name="Walsh T.R."/>
        </authorList>
    </citation>
    <scope>NUCLEOTIDE SEQUENCE [LARGE SCALE GENOMIC DNA]</scope>
    <source>
        <strain evidence="4">d13</strain>
    </source>
</reference>